<dbReference type="GO" id="GO:0046872">
    <property type="term" value="F:metal ion binding"/>
    <property type="evidence" value="ECO:0007669"/>
    <property type="project" value="UniProtKB-KW"/>
</dbReference>
<feature type="binding site" evidence="10">
    <location>
        <position position="123"/>
    </location>
    <ligand>
        <name>[2Fe-2S] cluster</name>
        <dbReference type="ChEBI" id="CHEBI:190135"/>
    </ligand>
</feature>
<protein>
    <recommendedName>
        <fullName evidence="2">NADH-quinone oxidoreductase subunit E</fullName>
    </recommendedName>
    <alternativeName>
        <fullName evidence="7">NADH dehydrogenase I subunit E</fullName>
    </alternativeName>
    <alternativeName>
        <fullName evidence="8">NDH-1 subunit E</fullName>
    </alternativeName>
</protein>
<dbReference type="AlphaFoldDB" id="A0A1I2RCI2"/>
<accession>A0A1I2RCI2</accession>
<dbReference type="PANTHER" id="PTHR43342:SF1">
    <property type="entry name" value="BIFURCATING [FEFE] HYDROGENASE GAMMA SUBUNIT"/>
    <property type="match status" value="1"/>
</dbReference>
<evidence type="ECO:0000313" key="11">
    <source>
        <dbReference type="EMBL" id="SFG38404.1"/>
    </source>
</evidence>
<dbReference type="CDD" id="cd03081">
    <property type="entry name" value="TRX_Fd_NuoE_FDH_gamma"/>
    <property type="match status" value="1"/>
</dbReference>
<evidence type="ECO:0000256" key="6">
    <source>
        <dbReference type="ARBA" id="ARBA00023014"/>
    </source>
</evidence>
<dbReference type="OrthoDB" id="9807941at2"/>
<dbReference type="PANTHER" id="PTHR43342">
    <property type="entry name" value="NADH-QUINONE OXIDOREDUCTASE, E SUBUNIT"/>
    <property type="match status" value="1"/>
</dbReference>
<dbReference type="STRING" id="1045558.SAMN05216175_10662"/>
<evidence type="ECO:0000313" key="12">
    <source>
        <dbReference type="Proteomes" id="UP000198623"/>
    </source>
</evidence>
<keyword evidence="6 10" id="KW-0411">Iron-sulfur</keyword>
<organism evidence="11 12">
    <name type="scientific">Neptunomonas qingdaonensis</name>
    <dbReference type="NCBI Taxonomy" id="1045558"/>
    <lineage>
        <taxon>Bacteria</taxon>
        <taxon>Pseudomonadati</taxon>
        <taxon>Pseudomonadota</taxon>
        <taxon>Gammaproteobacteria</taxon>
        <taxon>Oceanospirillales</taxon>
        <taxon>Oceanospirillaceae</taxon>
        <taxon>Neptunomonas</taxon>
    </lineage>
</organism>
<dbReference type="GO" id="GO:0051537">
    <property type="term" value="F:2 iron, 2 sulfur cluster binding"/>
    <property type="evidence" value="ECO:0007669"/>
    <property type="project" value="UniProtKB-KW"/>
</dbReference>
<evidence type="ECO:0000256" key="10">
    <source>
        <dbReference type="PIRSR" id="PIRSR000216-1"/>
    </source>
</evidence>
<reference evidence="12" key="1">
    <citation type="submission" date="2016-10" db="EMBL/GenBank/DDBJ databases">
        <authorList>
            <person name="Varghese N."/>
            <person name="Submissions S."/>
        </authorList>
    </citation>
    <scope>NUCLEOTIDE SEQUENCE [LARGE SCALE GENOMIC DNA]</scope>
    <source>
        <strain evidence="12">CGMCC 1.10971</strain>
    </source>
</reference>
<dbReference type="PIRSF" id="PIRSF000216">
    <property type="entry name" value="NADH_DH_24kDa"/>
    <property type="match status" value="1"/>
</dbReference>
<comment type="cofactor">
    <cofactor evidence="9">
        <name>[2Fe-2S] cluster</name>
        <dbReference type="ChEBI" id="CHEBI:190135"/>
    </cofactor>
</comment>
<feature type="binding site" evidence="10">
    <location>
        <position position="127"/>
    </location>
    <ligand>
        <name>[2Fe-2S] cluster</name>
        <dbReference type="ChEBI" id="CHEBI:190135"/>
    </ligand>
</feature>
<dbReference type="InterPro" id="IPR028431">
    <property type="entry name" value="NADP_DH_HndA-like"/>
</dbReference>
<sequence length="164" mass="18244">MNDLVQWDLQEVQEVITSLKHKPGALFPILHGIQNLAGYIPAESLPLIADALHQTRAEIHGVVTFYHLFRMTPPGRHSLEVCRAEACQARGSRALEAHVKAKLGIDYHQTTTDREFSLEDVYCLGNCACGPSIRIGDDIIGRVTPEKFDQLVDELTTVALEIRS</sequence>
<keyword evidence="3 10" id="KW-0001">2Fe-2S</keyword>
<feature type="binding site" evidence="10">
    <location>
        <position position="87"/>
    </location>
    <ligand>
        <name>[2Fe-2S] cluster</name>
        <dbReference type="ChEBI" id="CHEBI:190135"/>
    </ligand>
</feature>
<evidence type="ECO:0000256" key="4">
    <source>
        <dbReference type="ARBA" id="ARBA00022723"/>
    </source>
</evidence>
<keyword evidence="4 10" id="KW-0479">Metal-binding</keyword>
<dbReference type="InterPro" id="IPR041921">
    <property type="entry name" value="NuoE_N"/>
</dbReference>
<evidence type="ECO:0000256" key="7">
    <source>
        <dbReference type="ARBA" id="ARBA00031580"/>
    </source>
</evidence>
<evidence type="ECO:0000256" key="2">
    <source>
        <dbReference type="ARBA" id="ARBA00019898"/>
    </source>
</evidence>
<dbReference type="GO" id="GO:0016491">
    <property type="term" value="F:oxidoreductase activity"/>
    <property type="evidence" value="ECO:0007669"/>
    <property type="project" value="InterPro"/>
</dbReference>
<evidence type="ECO:0000256" key="1">
    <source>
        <dbReference type="ARBA" id="ARBA00010643"/>
    </source>
</evidence>
<dbReference type="RefSeq" id="WP_090727666.1">
    <property type="nucleotide sequence ID" value="NZ_FOOU01000006.1"/>
</dbReference>
<keyword evidence="5 10" id="KW-0408">Iron</keyword>
<feature type="binding site" evidence="10">
    <location>
        <position position="82"/>
    </location>
    <ligand>
        <name>[2Fe-2S] cluster</name>
        <dbReference type="ChEBI" id="CHEBI:190135"/>
    </ligand>
</feature>
<dbReference type="Gene3D" id="1.10.10.1590">
    <property type="entry name" value="NADH-quinone oxidoreductase subunit E"/>
    <property type="match status" value="1"/>
</dbReference>
<evidence type="ECO:0000256" key="5">
    <source>
        <dbReference type="ARBA" id="ARBA00023004"/>
    </source>
</evidence>
<proteinExistence type="inferred from homology"/>
<comment type="cofactor">
    <cofactor evidence="10">
        <name>[2Fe-2S] cluster</name>
        <dbReference type="ChEBI" id="CHEBI:190135"/>
    </cofactor>
    <text evidence="10">Binds 1 [2Fe-2S] cluster.</text>
</comment>
<keyword evidence="12" id="KW-1185">Reference proteome</keyword>
<dbReference type="Gene3D" id="3.40.30.10">
    <property type="entry name" value="Glutaredoxin"/>
    <property type="match status" value="1"/>
</dbReference>
<name>A0A1I2RCI2_9GAMM</name>
<dbReference type="InterPro" id="IPR002023">
    <property type="entry name" value="NuoE-like"/>
</dbReference>
<dbReference type="InterPro" id="IPR036249">
    <property type="entry name" value="Thioredoxin-like_sf"/>
</dbReference>
<dbReference type="Proteomes" id="UP000198623">
    <property type="component" value="Unassembled WGS sequence"/>
</dbReference>
<comment type="similarity">
    <text evidence="1">Belongs to the complex I 24 kDa subunit family.</text>
</comment>
<dbReference type="PROSITE" id="PS01099">
    <property type="entry name" value="COMPLEX1_24K"/>
    <property type="match status" value="1"/>
</dbReference>
<evidence type="ECO:0000256" key="3">
    <source>
        <dbReference type="ARBA" id="ARBA00022714"/>
    </source>
</evidence>
<gene>
    <name evidence="11" type="ORF">SAMN05216175_10662</name>
</gene>
<evidence type="ECO:0000256" key="8">
    <source>
        <dbReference type="ARBA" id="ARBA00032788"/>
    </source>
</evidence>
<evidence type="ECO:0000256" key="9">
    <source>
        <dbReference type="ARBA" id="ARBA00034078"/>
    </source>
</evidence>
<dbReference type="Pfam" id="PF01257">
    <property type="entry name" value="2Fe-2S_thioredx"/>
    <property type="match status" value="1"/>
</dbReference>
<dbReference type="SUPFAM" id="SSF52833">
    <property type="entry name" value="Thioredoxin-like"/>
    <property type="match status" value="1"/>
</dbReference>
<dbReference type="NCBIfam" id="NF004638">
    <property type="entry name" value="PRK05988.1"/>
    <property type="match status" value="1"/>
</dbReference>
<dbReference type="EMBL" id="FOOU01000006">
    <property type="protein sequence ID" value="SFG38404.1"/>
    <property type="molecule type" value="Genomic_DNA"/>
</dbReference>